<dbReference type="AlphaFoldDB" id="A0A382BL51"/>
<accession>A0A382BL51</accession>
<reference evidence="2" key="1">
    <citation type="submission" date="2018-05" db="EMBL/GenBank/DDBJ databases">
        <authorList>
            <person name="Lanie J.A."/>
            <person name="Ng W.-L."/>
            <person name="Kazmierczak K.M."/>
            <person name="Andrzejewski T.M."/>
            <person name="Davidsen T.M."/>
            <person name="Wayne K.J."/>
            <person name="Tettelin H."/>
            <person name="Glass J.I."/>
            <person name="Rusch D."/>
            <person name="Podicherti R."/>
            <person name="Tsui H.-C.T."/>
            <person name="Winkler M.E."/>
        </authorList>
    </citation>
    <scope>NUCLEOTIDE SEQUENCE</scope>
</reference>
<sequence>MTQSSSECLLGNNSGWIISASISNPSTILGPGLLKKEDPSAAKIDPSKLSQKGPIFAEQ</sequence>
<feature type="non-terminal residue" evidence="2">
    <location>
        <position position="59"/>
    </location>
</feature>
<feature type="region of interest" description="Disordered" evidence="1">
    <location>
        <begin position="29"/>
        <end position="59"/>
    </location>
</feature>
<dbReference type="EMBL" id="UINC01030333">
    <property type="protein sequence ID" value="SVB14560.1"/>
    <property type="molecule type" value="Genomic_DNA"/>
</dbReference>
<protein>
    <submittedName>
        <fullName evidence="2">Uncharacterized protein</fullName>
    </submittedName>
</protein>
<name>A0A382BL51_9ZZZZ</name>
<proteinExistence type="predicted"/>
<gene>
    <name evidence="2" type="ORF">METZ01_LOCUS167414</name>
</gene>
<organism evidence="2">
    <name type="scientific">marine metagenome</name>
    <dbReference type="NCBI Taxonomy" id="408172"/>
    <lineage>
        <taxon>unclassified sequences</taxon>
        <taxon>metagenomes</taxon>
        <taxon>ecological metagenomes</taxon>
    </lineage>
</organism>
<evidence type="ECO:0000313" key="2">
    <source>
        <dbReference type="EMBL" id="SVB14560.1"/>
    </source>
</evidence>
<evidence type="ECO:0000256" key="1">
    <source>
        <dbReference type="SAM" id="MobiDB-lite"/>
    </source>
</evidence>